<dbReference type="GO" id="GO:0005524">
    <property type="term" value="F:ATP binding"/>
    <property type="evidence" value="ECO:0007669"/>
    <property type="project" value="UniProtKB-KW"/>
</dbReference>
<evidence type="ECO:0000313" key="2">
    <source>
        <dbReference type="EMBL" id="GIX89167.1"/>
    </source>
</evidence>
<dbReference type="AlphaFoldDB" id="A0AAV4NW63"/>
<feature type="region of interest" description="Disordered" evidence="1">
    <location>
        <begin position="377"/>
        <end position="421"/>
    </location>
</feature>
<feature type="compositionally biased region" description="Low complexity" evidence="1">
    <location>
        <begin position="43"/>
        <end position="64"/>
    </location>
</feature>
<organism evidence="2 3">
    <name type="scientific">Caerostris extrusa</name>
    <name type="common">Bark spider</name>
    <name type="synonym">Caerostris bankana</name>
    <dbReference type="NCBI Taxonomy" id="172846"/>
    <lineage>
        <taxon>Eukaryota</taxon>
        <taxon>Metazoa</taxon>
        <taxon>Ecdysozoa</taxon>
        <taxon>Arthropoda</taxon>
        <taxon>Chelicerata</taxon>
        <taxon>Arachnida</taxon>
        <taxon>Araneae</taxon>
        <taxon>Araneomorphae</taxon>
        <taxon>Entelegynae</taxon>
        <taxon>Araneoidea</taxon>
        <taxon>Araneidae</taxon>
        <taxon>Caerostris</taxon>
    </lineage>
</organism>
<dbReference type="Proteomes" id="UP001054945">
    <property type="component" value="Unassembled WGS sequence"/>
</dbReference>
<protein>
    <submittedName>
        <fullName evidence="2">ATP-binding cassette sub-family A member 1</fullName>
    </submittedName>
</protein>
<feature type="compositionally biased region" description="Basic and acidic residues" evidence="1">
    <location>
        <begin position="399"/>
        <end position="411"/>
    </location>
</feature>
<sequence>MSNVVGFAQKIVVVRIVDQKDVATEESEGLKRSHPPSSCPRDGSGAPSSPSPPAECCSSPQAASDSGTRAIMACDYIFGRDGSKKFNPTSCSTYMLLQALGSTFSGSRTVRAIHDLQHRRLPKQNGIRRHTVLQRVKRARTGVEHDALIMDRSITELVSALPKGMRLMRVAVDALSGPDLSVLLDDGFPVRDLLKDTNQTKELLNSINMTSEEIDLTLDSSIQLPQILEITNQNNFCDMEPDEIERNSDLFYKIKRHLCSVNVAKRKDFFRQIKSQLDIKNIVQTMGLAMSELGRLDVGEILGNIGVLLANLQSSNVFHQDALKMVAMILDEVKFDQIDTKMITHLIEDLEPLYRDSEWAMLIQVLKDVKLPTVKESSANSRRVDKEKNETLSSVVKEATMDDDVKREDMHNLQQNAETAL</sequence>
<evidence type="ECO:0000256" key="1">
    <source>
        <dbReference type="SAM" id="MobiDB-lite"/>
    </source>
</evidence>
<name>A0AAV4NW63_CAEEX</name>
<gene>
    <name evidence="2" type="primary">ABCA1_2</name>
    <name evidence="2" type="ORF">CEXT_773551</name>
</gene>
<accession>A0AAV4NW63</accession>
<feature type="region of interest" description="Disordered" evidence="1">
    <location>
        <begin position="22"/>
        <end position="64"/>
    </location>
</feature>
<evidence type="ECO:0000313" key="3">
    <source>
        <dbReference type="Proteomes" id="UP001054945"/>
    </source>
</evidence>
<feature type="compositionally biased region" description="Polar residues" evidence="1">
    <location>
        <begin position="412"/>
        <end position="421"/>
    </location>
</feature>
<keyword evidence="2" id="KW-0547">Nucleotide-binding</keyword>
<keyword evidence="3" id="KW-1185">Reference proteome</keyword>
<keyword evidence="2" id="KW-0067">ATP-binding</keyword>
<proteinExistence type="predicted"/>
<dbReference type="EMBL" id="BPLR01021397">
    <property type="protein sequence ID" value="GIX89167.1"/>
    <property type="molecule type" value="Genomic_DNA"/>
</dbReference>
<feature type="compositionally biased region" description="Basic and acidic residues" evidence="1">
    <location>
        <begin position="22"/>
        <end position="31"/>
    </location>
</feature>
<reference evidence="2 3" key="1">
    <citation type="submission" date="2021-06" db="EMBL/GenBank/DDBJ databases">
        <title>Caerostris extrusa draft genome.</title>
        <authorList>
            <person name="Kono N."/>
            <person name="Arakawa K."/>
        </authorList>
    </citation>
    <scope>NUCLEOTIDE SEQUENCE [LARGE SCALE GENOMIC DNA]</scope>
</reference>
<comment type="caution">
    <text evidence="2">The sequence shown here is derived from an EMBL/GenBank/DDBJ whole genome shotgun (WGS) entry which is preliminary data.</text>
</comment>